<dbReference type="InterPro" id="IPR001452">
    <property type="entry name" value="SH3_domain"/>
</dbReference>
<feature type="region of interest" description="Disordered" evidence="10">
    <location>
        <begin position="432"/>
        <end position="476"/>
    </location>
</feature>
<dbReference type="Gene3D" id="1.20.120.830">
    <property type="entry name" value="Serine-rich domain"/>
    <property type="match status" value="1"/>
</dbReference>
<keyword evidence="6" id="KW-0597">Phosphoprotein</keyword>
<keyword evidence="4 9" id="KW-0728">SH3 domain</keyword>
<feature type="region of interest" description="Disordered" evidence="10">
    <location>
        <begin position="970"/>
        <end position="1012"/>
    </location>
</feature>
<comment type="subcellular location">
    <subcellularLocation>
        <location evidence="1">Cell junction</location>
        <location evidence="1">Focal adhesion</location>
    </subcellularLocation>
    <subcellularLocation>
        <location evidence="2">Cytoplasm</location>
    </subcellularLocation>
</comment>
<evidence type="ECO:0000259" key="11">
    <source>
        <dbReference type="PROSITE" id="PS50002"/>
    </source>
</evidence>
<feature type="compositionally biased region" description="Polar residues" evidence="10">
    <location>
        <begin position="324"/>
        <end position="351"/>
    </location>
</feature>
<dbReference type="GeneID" id="136817758"/>
<dbReference type="OrthoDB" id="5983572at2759"/>
<evidence type="ECO:0000256" key="6">
    <source>
        <dbReference type="ARBA" id="ARBA00022553"/>
    </source>
</evidence>
<dbReference type="GO" id="GO:0005737">
    <property type="term" value="C:cytoplasm"/>
    <property type="evidence" value="ECO:0007669"/>
    <property type="project" value="UniProtKB-SubCell"/>
</dbReference>
<sequence length="1293" mass="143601">MTLLARAAYDNHADAPDELNIRKGDIVTVIEKDIDGLTGWWLCLLHGEQGIVPGNRLQVIDPMQLDQLERKSASTKKRASYETDDNSDGHDALDGGAPNNYDYLPNPVKTPGFVPQLSIKDMFDIPLKGKSGKEQVEISQEVYDIPSSLNSTLDTTQEIYDIPSNRSSNRSSGNLNQSNSIPTGYDSPRTGRKEYDAGPTETYDVPSNLNQRSARKQHEGPTETYDVPSQLNRSRVEEPSETYDVPSNLNKRVSPKHIDGPTETYDVPSNLRKQAPPKQPEPYRVPNNIPAVSDEVYDVPKSRTSIDVDELMGEIMDSPFNEDPISSTIKRTPLNSNTSTPRGSFTSSNTGIDAADGPSQEIYDVPKKDVNGGRPPNTGRKNFHLQSPASNTMSHTLPRGFSPRSNNAKNLKNTPTRLQEIYNVPSSSVAATANAPLNRSTPGTPQSARKSKESYPTSQEIYDVPAPRNQDPTTNPEFIDMLKQLERTDNATSSNRSSFNSTHSSSKRASQELYDVPTSNPTSSRRSDPTAVSQYQNTQSEYRNTGIQQEIYDVPPSSHRSQEELYDVPPPRNTQTLGRSTKINRLSGGNDLNFIPPAQTSTPRGQEIYDTPQSSSRRRSPAPEQYKIPSYNKASRNDGPSEIYDVPTNNKNSSQQEIYDVPSAHDVDRVMADAYGSHKTTRNHNNNLLTPQLPVDDDDYVDYHDIWSKQPPKELMRQHAKSISGRPNSRPPSGGGSPLSFAQKRLSTGSTESGGKKSVLDQINFEAVKELQLTVSEAVERLGKLHLAVDTCVQTLKMFQDENWLEISSLNSHIHSIRDFSGKLKTALRLLTEFGLGTLVNTTNNINGEALMDKIIDDVEPLLESYYKVKICLMHLDSNNWAVPASRNSTTDKFFATLNAIMILAQRIPDQCRSFTLAVKNNASELFTPDPVEDLTKHVKEMDIKRQQQPLQKIQLLTEPTMSAEALRKELAGRRQQARDSTLRPVPRIPPKPTLPHQRRSLAGSMDPPDNPRYSLANRAGYGHIERLVTEYQPENSKQKKYASDPTTPSHTTSENKMWGGSCPVLLDRNSAAAATPLHNAESMSSSSSVGASIPEETIEIKKTDIGTNKNFPSDSNLISPVLTPLHTRSASLPWDDKLKNVFSFEDNGPKSPNAISPLDHRDIESLEFFCRQVESQVLLLRESMKNLTEAVENQEEPVVFVSHSKFIILTAHKVVHSGQEISERLIHTDIKSKIKEHTTHLTVCIRGVVSATKTAALEYPETTALMEMISSVLALGDAVRIIHRECRQALNA</sequence>
<evidence type="ECO:0000256" key="10">
    <source>
        <dbReference type="SAM" id="MobiDB-lite"/>
    </source>
</evidence>
<feature type="region of interest" description="Disordered" evidence="10">
    <location>
        <begin position="489"/>
        <end position="656"/>
    </location>
</feature>
<feature type="region of interest" description="Disordered" evidence="10">
    <location>
        <begin position="162"/>
        <end position="289"/>
    </location>
</feature>
<dbReference type="SUPFAM" id="SSF50044">
    <property type="entry name" value="SH3-domain"/>
    <property type="match status" value="1"/>
</dbReference>
<evidence type="ECO:0000256" key="5">
    <source>
        <dbReference type="ARBA" id="ARBA00022490"/>
    </source>
</evidence>
<proteinExistence type="inferred from homology"/>
<dbReference type="RefSeq" id="XP_066930178.1">
    <property type="nucleotide sequence ID" value="XM_067074077.1"/>
</dbReference>
<dbReference type="Pfam" id="PF08824">
    <property type="entry name" value="Serine_rich"/>
    <property type="match status" value="1"/>
</dbReference>
<dbReference type="CDD" id="cd11564">
    <property type="entry name" value="FAT-like_CAS_C"/>
    <property type="match status" value="1"/>
</dbReference>
<dbReference type="InterPro" id="IPR021901">
    <property type="entry name" value="CAS_C"/>
</dbReference>
<evidence type="ECO:0000256" key="1">
    <source>
        <dbReference type="ARBA" id="ARBA00004246"/>
    </source>
</evidence>
<dbReference type="Proteomes" id="UP000594262">
    <property type="component" value="Unplaced"/>
</dbReference>
<comment type="similarity">
    <text evidence="3">Belongs to the CAS family.</text>
</comment>
<dbReference type="Pfam" id="PF12026">
    <property type="entry name" value="CAS_C"/>
    <property type="match status" value="1"/>
</dbReference>
<keyword evidence="8" id="KW-0965">Cell junction</keyword>
<feature type="compositionally biased region" description="Polar residues" evidence="10">
    <location>
        <begin position="403"/>
        <end position="412"/>
    </location>
</feature>
<feature type="region of interest" description="Disordered" evidence="10">
    <location>
        <begin position="70"/>
        <end position="107"/>
    </location>
</feature>
<dbReference type="Gene3D" id="1.20.120.230">
    <property type="entry name" value="Alpha-catenin/vinculin-like"/>
    <property type="match status" value="1"/>
</dbReference>
<accession>A0A7M5ULA8</accession>
<dbReference type="Gene3D" id="2.30.30.40">
    <property type="entry name" value="SH3 Domains"/>
    <property type="match status" value="1"/>
</dbReference>
<reference evidence="12" key="1">
    <citation type="submission" date="2021-01" db="UniProtKB">
        <authorList>
            <consortium name="EnsemblMetazoa"/>
        </authorList>
    </citation>
    <scope>IDENTIFICATION</scope>
</reference>
<dbReference type="EnsemblMetazoa" id="CLYHEMT011574.1">
    <property type="protein sequence ID" value="CLYHEMP011574.1"/>
    <property type="gene ID" value="CLYHEMG011574"/>
</dbReference>
<organism evidence="12 13">
    <name type="scientific">Clytia hemisphaerica</name>
    <dbReference type="NCBI Taxonomy" id="252671"/>
    <lineage>
        <taxon>Eukaryota</taxon>
        <taxon>Metazoa</taxon>
        <taxon>Cnidaria</taxon>
        <taxon>Hydrozoa</taxon>
        <taxon>Hydroidolina</taxon>
        <taxon>Leptothecata</taxon>
        <taxon>Obeliida</taxon>
        <taxon>Clytiidae</taxon>
        <taxon>Clytia</taxon>
    </lineage>
</organism>
<evidence type="ECO:0000256" key="9">
    <source>
        <dbReference type="PROSITE-ProRule" id="PRU00192"/>
    </source>
</evidence>
<keyword evidence="5" id="KW-0963">Cytoplasm</keyword>
<dbReference type="InterPro" id="IPR014928">
    <property type="entry name" value="Serine_rich_dom"/>
</dbReference>
<dbReference type="GO" id="GO:0007169">
    <property type="term" value="P:cell surface receptor protein tyrosine kinase signaling pathway"/>
    <property type="evidence" value="ECO:0007669"/>
    <property type="project" value="TreeGrafter"/>
</dbReference>
<feature type="compositionally biased region" description="Polar residues" evidence="10">
    <location>
        <begin position="647"/>
        <end position="656"/>
    </location>
</feature>
<dbReference type="FunFam" id="2.30.30.40:FF:000009">
    <property type="entry name" value="Breast cancer anti-estrogen resistance 1"/>
    <property type="match status" value="1"/>
</dbReference>
<feature type="region of interest" description="Disordered" evidence="10">
    <location>
        <begin position="319"/>
        <end position="412"/>
    </location>
</feature>
<dbReference type="PANTHER" id="PTHR10654:SF18">
    <property type="entry name" value="IP17195P"/>
    <property type="match status" value="1"/>
</dbReference>
<evidence type="ECO:0000256" key="2">
    <source>
        <dbReference type="ARBA" id="ARBA00004496"/>
    </source>
</evidence>
<feature type="compositionally biased region" description="Polar residues" evidence="10">
    <location>
        <begin position="1045"/>
        <end position="1056"/>
    </location>
</feature>
<evidence type="ECO:0000256" key="4">
    <source>
        <dbReference type="ARBA" id="ARBA00022443"/>
    </source>
</evidence>
<dbReference type="GO" id="GO:0005886">
    <property type="term" value="C:plasma membrane"/>
    <property type="evidence" value="ECO:0007669"/>
    <property type="project" value="TreeGrafter"/>
</dbReference>
<feature type="compositionally biased region" description="Polar residues" evidence="10">
    <location>
        <begin position="573"/>
        <end position="584"/>
    </location>
</feature>
<dbReference type="PROSITE" id="PS50002">
    <property type="entry name" value="SH3"/>
    <property type="match status" value="1"/>
</dbReference>
<evidence type="ECO:0000313" key="12">
    <source>
        <dbReference type="EnsemblMetazoa" id="CLYHEMP011574.2"/>
    </source>
</evidence>
<dbReference type="InterPro" id="IPR038319">
    <property type="entry name" value="Serine_rich_sf"/>
</dbReference>
<dbReference type="InterPro" id="IPR036028">
    <property type="entry name" value="SH3-like_dom_sf"/>
</dbReference>
<dbReference type="InterPro" id="IPR037362">
    <property type="entry name" value="CAS_fam"/>
</dbReference>
<dbReference type="GO" id="GO:0005925">
    <property type="term" value="C:focal adhesion"/>
    <property type="evidence" value="ECO:0007669"/>
    <property type="project" value="UniProtKB-SubCell"/>
</dbReference>
<feature type="region of interest" description="Disordered" evidence="10">
    <location>
        <begin position="1032"/>
        <end position="1059"/>
    </location>
</feature>
<feature type="compositionally biased region" description="Basic and acidic residues" evidence="10">
    <location>
        <begin position="970"/>
        <end position="982"/>
    </location>
</feature>
<feature type="domain" description="SH3" evidence="11">
    <location>
        <begin position="1"/>
        <end position="62"/>
    </location>
</feature>
<name>A0A7M5ULA8_9CNID</name>
<dbReference type="SMART" id="SM00326">
    <property type="entry name" value="SH3"/>
    <property type="match status" value="1"/>
</dbReference>
<dbReference type="GO" id="GO:0016477">
    <property type="term" value="P:cell migration"/>
    <property type="evidence" value="ECO:0007669"/>
    <property type="project" value="TreeGrafter"/>
</dbReference>
<feature type="compositionally biased region" description="Low complexity" evidence="10">
    <location>
        <begin position="492"/>
        <end position="504"/>
    </location>
</feature>
<feature type="compositionally biased region" description="Polar residues" evidence="10">
    <location>
        <begin position="517"/>
        <end position="548"/>
    </location>
</feature>
<protein>
    <recommendedName>
        <fullName evidence="11">SH3 domain-containing protein</fullName>
    </recommendedName>
</protein>
<dbReference type="PANTHER" id="PTHR10654">
    <property type="entry name" value="CAS SCAFFOLDING PROTEIN"/>
    <property type="match status" value="1"/>
</dbReference>
<feature type="region of interest" description="Disordered" evidence="10">
    <location>
        <begin position="711"/>
        <end position="756"/>
    </location>
</feature>
<evidence type="ECO:0000313" key="13">
    <source>
        <dbReference type="Proteomes" id="UP000594262"/>
    </source>
</evidence>
<evidence type="ECO:0000256" key="8">
    <source>
        <dbReference type="ARBA" id="ARBA00022949"/>
    </source>
</evidence>
<evidence type="ECO:0000256" key="7">
    <source>
        <dbReference type="ARBA" id="ARBA00022889"/>
    </source>
</evidence>
<feature type="compositionally biased region" description="Polar residues" evidence="10">
    <location>
        <begin position="432"/>
        <end position="460"/>
    </location>
</feature>
<evidence type="ECO:0000256" key="3">
    <source>
        <dbReference type="ARBA" id="ARBA00007848"/>
    </source>
</evidence>
<dbReference type="GO" id="GO:0007155">
    <property type="term" value="P:cell adhesion"/>
    <property type="evidence" value="ECO:0007669"/>
    <property type="project" value="UniProtKB-KW"/>
</dbReference>
<keyword evidence="7" id="KW-0130">Cell adhesion</keyword>
<feature type="compositionally biased region" description="Polar residues" evidence="10">
    <location>
        <begin position="384"/>
        <end position="395"/>
    </location>
</feature>
<dbReference type="CDD" id="cd11844">
    <property type="entry name" value="SH3_CAS"/>
    <property type="match status" value="1"/>
</dbReference>
<dbReference type="EnsemblMetazoa" id="CLYHEMT011574.2">
    <property type="protein sequence ID" value="CLYHEMP011574.2"/>
    <property type="gene ID" value="CLYHEMG011574"/>
</dbReference>
<feature type="compositionally biased region" description="Low complexity" evidence="10">
    <location>
        <begin position="164"/>
        <end position="180"/>
    </location>
</feature>
<keyword evidence="13" id="KW-1185">Reference proteome</keyword>
<dbReference type="Pfam" id="PF00018">
    <property type="entry name" value="SH3_1"/>
    <property type="match status" value="1"/>
</dbReference>